<dbReference type="EMBL" id="JBHUKU010000034">
    <property type="protein sequence ID" value="MFD2465591.1"/>
    <property type="molecule type" value="Genomic_DNA"/>
</dbReference>
<keyword evidence="2" id="KW-1185">Reference proteome</keyword>
<protein>
    <submittedName>
        <fullName evidence="1">Replication-relaxation family protein</fullName>
    </submittedName>
</protein>
<comment type="caution">
    <text evidence="1">The sequence shown here is derived from an EMBL/GenBank/DDBJ whole genome shotgun (WGS) entry which is preliminary data.</text>
</comment>
<evidence type="ECO:0000313" key="2">
    <source>
        <dbReference type="Proteomes" id="UP001597419"/>
    </source>
</evidence>
<reference evidence="2" key="1">
    <citation type="journal article" date="2019" name="Int. J. Syst. Evol. Microbiol.">
        <title>The Global Catalogue of Microorganisms (GCM) 10K type strain sequencing project: providing services to taxonomists for standard genome sequencing and annotation.</title>
        <authorList>
            <consortium name="The Broad Institute Genomics Platform"/>
            <consortium name="The Broad Institute Genome Sequencing Center for Infectious Disease"/>
            <person name="Wu L."/>
            <person name="Ma J."/>
        </authorList>
    </citation>
    <scope>NUCLEOTIDE SEQUENCE [LARGE SCALE GENOMIC DNA]</scope>
    <source>
        <strain evidence="2">CGMCC 4.7643</strain>
    </source>
</reference>
<organism evidence="1 2">
    <name type="scientific">Amycolatopsis samaneae</name>
    <dbReference type="NCBI Taxonomy" id="664691"/>
    <lineage>
        <taxon>Bacteria</taxon>
        <taxon>Bacillati</taxon>
        <taxon>Actinomycetota</taxon>
        <taxon>Actinomycetes</taxon>
        <taxon>Pseudonocardiales</taxon>
        <taxon>Pseudonocardiaceae</taxon>
        <taxon>Amycolatopsis</taxon>
    </lineage>
</organism>
<accession>A0ABW5GXN6</accession>
<evidence type="ECO:0000313" key="1">
    <source>
        <dbReference type="EMBL" id="MFD2465591.1"/>
    </source>
</evidence>
<sequence length="298" mass="33431">MASLDPFQRDALVLVYWHRMIATDQIRHLVTSAKPLRTVQHRLRALRRAGLIEAVHRYHTPLTWYVTKEGAALVEASGIVDTRPFRVAGPSMVELFGQHALDVVETGRAFLDTARRHDHGCGPLAWTPEVAHRYRDQRVHGGANRDVLVADAVLHYTLVEPTGRRSQRTFFIELDRATMPVARLAAKLRNYVRYHDYVPQYPGATGRPAWQERYPRFPRVLVVLSGAAEHVLEQRLIDLRAHAQADSAMALASDRVRMLATTLDRLRADGPLAPIAVPLLGTDSTPISPFSWPPTGTS</sequence>
<dbReference type="Pfam" id="PF13814">
    <property type="entry name" value="Replic_Relax"/>
    <property type="match status" value="1"/>
</dbReference>
<gene>
    <name evidence="1" type="ORF">ACFSYJ_43770</name>
</gene>
<dbReference type="InterPro" id="IPR025855">
    <property type="entry name" value="Replic_Relax"/>
</dbReference>
<proteinExistence type="predicted"/>
<name>A0ABW5GXN6_9PSEU</name>
<dbReference type="RefSeq" id="WP_345408981.1">
    <property type="nucleotide sequence ID" value="NZ_BAABHG010000033.1"/>
</dbReference>
<dbReference type="Proteomes" id="UP001597419">
    <property type="component" value="Unassembled WGS sequence"/>
</dbReference>